<dbReference type="EMBL" id="CP001818">
    <property type="protein sequence ID" value="ACZ19579.1"/>
    <property type="molecule type" value="Genomic_DNA"/>
</dbReference>
<accession>D1B6D8</accession>
<protein>
    <submittedName>
        <fullName evidence="3">DNA protecting protein DprA</fullName>
    </submittedName>
</protein>
<dbReference type="SMR" id="D1B6D8"/>
<dbReference type="AlphaFoldDB" id="D1B6D8"/>
<dbReference type="InterPro" id="IPR057666">
    <property type="entry name" value="DrpA_SLOG"/>
</dbReference>
<organism evidence="3 4">
    <name type="scientific">Thermanaerovibrio acidaminovorans (strain ATCC 49978 / DSM 6589 / Su883)</name>
    <name type="common">Selenomonas acidaminovorans</name>
    <dbReference type="NCBI Taxonomy" id="525903"/>
    <lineage>
        <taxon>Bacteria</taxon>
        <taxon>Thermotogati</taxon>
        <taxon>Synergistota</taxon>
        <taxon>Synergistia</taxon>
        <taxon>Synergistales</taxon>
        <taxon>Synergistaceae</taxon>
        <taxon>Thermanaerovibrio</taxon>
    </lineage>
</organism>
<dbReference type="KEGG" id="tai:Taci_1348"/>
<dbReference type="NCBIfam" id="TIGR00732">
    <property type="entry name" value="dprA"/>
    <property type="match status" value="1"/>
</dbReference>
<dbReference type="OrthoDB" id="9785707at2"/>
<evidence type="ECO:0000313" key="3">
    <source>
        <dbReference type="EMBL" id="ACZ19579.1"/>
    </source>
</evidence>
<dbReference type="HOGENOM" id="CLU_029601_0_3_0"/>
<comment type="similarity">
    <text evidence="1">Belongs to the DprA/Smf family.</text>
</comment>
<reference evidence="3 4" key="1">
    <citation type="journal article" date="2009" name="Stand. Genomic Sci.">
        <title>Complete genome sequence of Thermanaerovibrio acidaminovorans type strain (Su883).</title>
        <authorList>
            <person name="Chovatia M."/>
            <person name="Sikorski J."/>
            <person name="Schroder M."/>
            <person name="Lapidus A."/>
            <person name="Nolan M."/>
            <person name="Tice H."/>
            <person name="Glavina Del Rio T."/>
            <person name="Copeland A."/>
            <person name="Cheng J.F."/>
            <person name="Lucas S."/>
            <person name="Chen F."/>
            <person name="Bruce D."/>
            <person name="Goodwin L."/>
            <person name="Pitluck S."/>
            <person name="Ivanova N."/>
            <person name="Mavromatis K."/>
            <person name="Ovchinnikova G."/>
            <person name="Pati A."/>
            <person name="Chen A."/>
            <person name="Palaniappan K."/>
            <person name="Land M."/>
            <person name="Hauser L."/>
            <person name="Chang Y.J."/>
            <person name="Jeffries C.D."/>
            <person name="Chain P."/>
            <person name="Saunders E."/>
            <person name="Detter J.C."/>
            <person name="Brettin T."/>
            <person name="Rohde M."/>
            <person name="Goker M."/>
            <person name="Spring S."/>
            <person name="Bristow J."/>
            <person name="Markowitz V."/>
            <person name="Hugenholtz P."/>
            <person name="Kyrpides N.C."/>
            <person name="Klenk H.P."/>
            <person name="Eisen J.A."/>
        </authorList>
    </citation>
    <scope>NUCLEOTIDE SEQUENCE [LARGE SCALE GENOMIC DNA]</scope>
    <source>
        <strain evidence="4">ATCC 49978 / DSM 6589 / Su883</strain>
    </source>
</reference>
<dbReference type="PANTHER" id="PTHR43022">
    <property type="entry name" value="PROTEIN SMF"/>
    <property type="match status" value="1"/>
</dbReference>
<dbReference type="STRING" id="525903.Taci_1348"/>
<gene>
    <name evidence="3" type="ordered locus">Taci_1348</name>
</gene>
<dbReference type="GO" id="GO:0009294">
    <property type="term" value="P:DNA-mediated transformation"/>
    <property type="evidence" value="ECO:0007669"/>
    <property type="project" value="InterPro"/>
</dbReference>
<dbReference type="eggNOG" id="COG0758">
    <property type="taxonomic scope" value="Bacteria"/>
</dbReference>
<dbReference type="EnsemblBacteria" id="ACZ19579">
    <property type="protein sequence ID" value="ACZ19579"/>
    <property type="gene ID" value="Taci_1348"/>
</dbReference>
<dbReference type="InterPro" id="IPR003488">
    <property type="entry name" value="DprA"/>
</dbReference>
<dbReference type="Gene3D" id="3.40.50.450">
    <property type="match status" value="1"/>
</dbReference>
<dbReference type="Proteomes" id="UP000002030">
    <property type="component" value="Chromosome"/>
</dbReference>
<dbReference type="RefSeq" id="WP_012870090.1">
    <property type="nucleotide sequence ID" value="NC_013522.1"/>
</dbReference>
<dbReference type="SUPFAM" id="SSF102405">
    <property type="entry name" value="MCP/YpsA-like"/>
    <property type="match status" value="1"/>
</dbReference>
<proteinExistence type="inferred from homology"/>
<evidence type="ECO:0000256" key="1">
    <source>
        <dbReference type="ARBA" id="ARBA00006525"/>
    </source>
</evidence>
<dbReference type="PANTHER" id="PTHR43022:SF1">
    <property type="entry name" value="PROTEIN SMF"/>
    <property type="match status" value="1"/>
</dbReference>
<sequence>MDLASKEAVLCLNRLFEGRAGAALVRWARMGRLPREVISGPAALEEAGFPRGGWSRVEEAMRTGWARRELDRASSMGIGVLALGEEGYPESLLELSDPPAALYVRGTRGIPLRPQGAVSVVGTRRASTYGLKVAMAVGERCAGSSLWTVSGGAMGIDGAAHQGALSKGGLTCAVLGNGVDVVFPADHRELFELVARDGCLVSEYPLGTKGSQWRFPMRNRIIAALSARLVVVEAPERSGALITASRALDLGREVWAVPGKIGEAQCRGSNLLIYDGAMPLVDLDLLFPPGEDRGSSRQVDPLEGAILQVMASEGDWTVDKLALECKIGAADLLSRLAILEARGLVYRSSPGRYSLSPGAGA</sequence>
<dbReference type="PATRIC" id="fig|525903.6.peg.1349"/>
<feature type="domain" description="Smf/DprA SLOG" evidence="2">
    <location>
        <begin position="81"/>
        <end position="283"/>
    </location>
</feature>
<name>D1B6D8_THEAS</name>
<keyword evidence="4" id="KW-1185">Reference proteome</keyword>
<dbReference type="Pfam" id="PF02481">
    <property type="entry name" value="DNA_processg_A"/>
    <property type="match status" value="1"/>
</dbReference>
<evidence type="ECO:0000313" key="4">
    <source>
        <dbReference type="Proteomes" id="UP000002030"/>
    </source>
</evidence>
<evidence type="ECO:0000259" key="2">
    <source>
        <dbReference type="Pfam" id="PF02481"/>
    </source>
</evidence>